<evidence type="ECO:0000256" key="1">
    <source>
        <dbReference type="ARBA" id="ARBA00004651"/>
    </source>
</evidence>
<dbReference type="AlphaFoldDB" id="A0A8J8MQI9"/>
<evidence type="ECO:0000256" key="7">
    <source>
        <dbReference type="RuleBase" id="RU363032"/>
    </source>
</evidence>
<keyword evidence="6 7" id="KW-0472">Membrane</keyword>
<feature type="transmembrane region" description="Helical" evidence="7">
    <location>
        <begin position="107"/>
        <end position="128"/>
    </location>
</feature>
<dbReference type="Proteomes" id="UP000683246">
    <property type="component" value="Chromosome"/>
</dbReference>
<proteinExistence type="inferred from homology"/>
<evidence type="ECO:0000313" key="9">
    <source>
        <dbReference type="EMBL" id="QUI25623.1"/>
    </source>
</evidence>
<reference evidence="9" key="1">
    <citation type="submission" date="2020-07" db="EMBL/GenBank/DDBJ databases">
        <title>Vallitalea pronyensis genome.</title>
        <authorList>
            <person name="Postec A."/>
        </authorList>
    </citation>
    <scope>NUCLEOTIDE SEQUENCE</scope>
    <source>
        <strain evidence="9">FatNI3</strain>
    </source>
</reference>
<feature type="domain" description="ABC transmembrane type-1" evidence="8">
    <location>
        <begin position="68"/>
        <end position="285"/>
    </location>
</feature>
<keyword evidence="5 7" id="KW-1133">Transmembrane helix</keyword>
<evidence type="ECO:0000256" key="2">
    <source>
        <dbReference type="ARBA" id="ARBA00022448"/>
    </source>
</evidence>
<feature type="transmembrane region" description="Helical" evidence="7">
    <location>
        <begin position="165"/>
        <end position="184"/>
    </location>
</feature>
<evidence type="ECO:0000256" key="4">
    <source>
        <dbReference type="ARBA" id="ARBA00022692"/>
    </source>
</evidence>
<evidence type="ECO:0000256" key="3">
    <source>
        <dbReference type="ARBA" id="ARBA00022475"/>
    </source>
</evidence>
<feature type="transmembrane region" description="Helical" evidence="7">
    <location>
        <begin position="264"/>
        <end position="285"/>
    </location>
</feature>
<evidence type="ECO:0000256" key="6">
    <source>
        <dbReference type="ARBA" id="ARBA00023136"/>
    </source>
</evidence>
<evidence type="ECO:0000313" key="10">
    <source>
        <dbReference type="Proteomes" id="UP000683246"/>
    </source>
</evidence>
<evidence type="ECO:0000256" key="5">
    <source>
        <dbReference type="ARBA" id="ARBA00022989"/>
    </source>
</evidence>
<dbReference type="GO" id="GO:0005886">
    <property type="term" value="C:plasma membrane"/>
    <property type="evidence" value="ECO:0007669"/>
    <property type="project" value="UniProtKB-SubCell"/>
</dbReference>
<dbReference type="InterPro" id="IPR035906">
    <property type="entry name" value="MetI-like_sf"/>
</dbReference>
<dbReference type="PANTHER" id="PTHR43227">
    <property type="entry name" value="BLL4140 PROTEIN"/>
    <property type="match status" value="1"/>
</dbReference>
<feature type="transmembrane region" description="Helical" evidence="7">
    <location>
        <begin position="7"/>
        <end position="26"/>
    </location>
</feature>
<name>A0A8J8MQI9_9FIRM</name>
<dbReference type="Gene3D" id="1.10.3720.10">
    <property type="entry name" value="MetI-like"/>
    <property type="match status" value="1"/>
</dbReference>
<keyword evidence="4 7" id="KW-0812">Transmembrane</keyword>
<organism evidence="9 10">
    <name type="scientific">Vallitalea pronyensis</name>
    <dbReference type="NCBI Taxonomy" id="1348613"/>
    <lineage>
        <taxon>Bacteria</taxon>
        <taxon>Bacillati</taxon>
        <taxon>Bacillota</taxon>
        <taxon>Clostridia</taxon>
        <taxon>Lachnospirales</taxon>
        <taxon>Vallitaleaceae</taxon>
        <taxon>Vallitalea</taxon>
    </lineage>
</organism>
<dbReference type="PANTHER" id="PTHR43227:SF11">
    <property type="entry name" value="BLL4140 PROTEIN"/>
    <property type="match status" value="1"/>
</dbReference>
<comment type="similarity">
    <text evidence="7">Belongs to the binding-protein-dependent transport system permease family.</text>
</comment>
<gene>
    <name evidence="9" type="ORF">HZI73_07280</name>
</gene>
<dbReference type="EMBL" id="CP058649">
    <property type="protein sequence ID" value="QUI25623.1"/>
    <property type="molecule type" value="Genomic_DNA"/>
</dbReference>
<feature type="transmembrane region" description="Helical" evidence="7">
    <location>
        <begin position="205"/>
        <end position="226"/>
    </location>
</feature>
<accession>A0A8J8MQI9</accession>
<dbReference type="InterPro" id="IPR050809">
    <property type="entry name" value="UgpAE/MalFG_permease"/>
</dbReference>
<dbReference type="CDD" id="cd06261">
    <property type="entry name" value="TM_PBP2"/>
    <property type="match status" value="1"/>
</dbReference>
<comment type="subcellular location">
    <subcellularLocation>
        <location evidence="1 7">Cell membrane</location>
        <topology evidence="1 7">Multi-pass membrane protein</topology>
    </subcellularLocation>
</comment>
<feature type="transmembrane region" description="Helical" evidence="7">
    <location>
        <begin position="74"/>
        <end position="95"/>
    </location>
</feature>
<keyword evidence="3" id="KW-1003">Cell membrane</keyword>
<dbReference type="GO" id="GO:0055085">
    <property type="term" value="P:transmembrane transport"/>
    <property type="evidence" value="ECO:0007669"/>
    <property type="project" value="InterPro"/>
</dbReference>
<evidence type="ECO:0000259" key="8">
    <source>
        <dbReference type="PROSITE" id="PS50928"/>
    </source>
</evidence>
<sequence>MSFKSSWQLYVMFLLPLMYILIFKYYPMLGTQIAFKDYKLSKGIWGSEWVGLDHFLRFFKSYQFNRVVFNTLRLSLYAIIAGFPLPIILAISLNYTRKKTYKKLVQMVTYMPHFISVVVMVGIILQFLNPRYGMVNALIVALGGQGIDFMGKPGLFGSVYVWSGVWQNLGYGSIIYLAALAGVSPELHEAAIMDGASLIKRIRHIDIPGIMPTAIILLIMRMGHILDVGFQKILLLQNPMNLRTSETIATYVYKVGLQAGRPDFGYATAIGLSKSVISLVILILVNRFAKRYSETSLW</sequence>
<protein>
    <submittedName>
        <fullName evidence="9">Sugar ABC transporter permease</fullName>
    </submittedName>
</protein>
<dbReference type="Pfam" id="PF00528">
    <property type="entry name" value="BPD_transp_1"/>
    <property type="match status" value="1"/>
</dbReference>
<keyword evidence="2 7" id="KW-0813">Transport</keyword>
<keyword evidence="10" id="KW-1185">Reference proteome</keyword>
<dbReference type="InterPro" id="IPR000515">
    <property type="entry name" value="MetI-like"/>
</dbReference>
<dbReference type="SUPFAM" id="SSF161098">
    <property type="entry name" value="MetI-like"/>
    <property type="match status" value="1"/>
</dbReference>
<dbReference type="PROSITE" id="PS50928">
    <property type="entry name" value="ABC_TM1"/>
    <property type="match status" value="1"/>
</dbReference>
<dbReference type="KEGG" id="vpy:HZI73_07280"/>